<accession>A0A1I4DD63</accession>
<dbReference type="CDD" id="cd00027">
    <property type="entry name" value="BRCT"/>
    <property type="match status" value="1"/>
</dbReference>
<dbReference type="InterPro" id="IPR012337">
    <property type="entry name" value="RNaseH-like_sf"/>
</dbReference>
<evidence type="ECO:0000313" key="3">
    <source>
        <dbReference type="EMBL" id="SFK90953.1"/>
    </source>
</evidence>
<evidence type="ECO:0000313" key="4">
    <source>
        <dbReference type="Proteomes" id="UP000199025"/>
    </source>
</evidence>
<feature type="domain" description="Exonuclease" evidence="2">
    <location>
        <begin position="22"/>
        <end position="164"/>
    </location>
</feature>
<dbReference type="Proteomes" id="UP000199025">
    <property type="component" value="Unassembled WGS sequence"/>
</dbReference>
<dbReference type="GO" id="GO:0004527">
    <property type="term" value="F:exonuclease activity"/>
    <property type="evidence" value="ECO:0007669"/>
    <property type="project" value="UniProtKB-ARBA"/>
</dbReference>
<feature type="transmembrane region" description="Helical" evidence="1">
    <location>
        <begin position="411"/>
        <end position="430"/>
    </location>
</feature>
<dbReference type="Pfam" id="PF00929">
    <property type="entry name" value="RNase_T"/>
    <property type="match status" value="1"/>
</dbReference>
<dbReference type="RefSeq" id="WP_091516996.1">
    <property type="nucleotide sequence ID" value="NZ_CBDQZW010000021.1"/>
</dbReference>
<feature type="transmembrane region" description="Helical" evidence="1">
    <location>
        <begin position="437"/>
        <end position="457"/>
    </location>
</feature>
<keyword evidence="4" id="KW-1185">Reference proteome</keyword>
<dbReference type="EMBL" id="FORP01000044">
    <property type="protein sequence ID" value="SFK90953.1"/>
    <property type="molecule type" value="Genomic_DNA"/>
</dbReference>
<sequence length="466" mass="48959">MPEVVDVLELTRAGGYDATGLEFTAIGCRTTALRSGQLVELAAVRTRADGSTIGELSTLLNQESAPTLPEVLGYFTELLQGAVLVAHNLAFVARFLGPELDRYGIRVPAVDTLTTAKNTVRLPNYRLGTVARSLGITDTRRDTALDDARTGARVVTALVGVHGLRLTAWPRFGPLPQLVKSRPLAPRRAEPAAPAQGWTAELPDRMPLTVPVDSPDPALEEAYLEVLGNAVAARQLTSAPPTGFGEDELRRIHTGFVHGMRTVAEADGILTVEEVADLKAVATTLGVPGVVADVRPTERADRPTRVLVLGRGADADELRAAVLTRGFQLAKNLTASVTHLVVCPDIAPTEPRLARAAEQGVTVLDAATARRQLATPAPEAAPAPPPVTRLAPALAPAVTPARPQGTNAAQWGGRVITALGLVLVFVAAIAEFGGAPFAAGLVAFVLGAGIALGGWYLGERWSVRSW</sequence>
<keyword evidence="1" id="KW-1133">Transmembrane helix</keyword>
<evidence type="ECO:0000256" key="1">
    <source>
        <dbReference type="SAM" id="Phobius"/>
    </source>
</evidence>
<name>A0A1I4DD63_9PSEU</name>
<dbReference type="SUPFAM" id="SSF53098">
    <property type="entry name" value="Ribonuclease H-like"/>
    <property type="match status" value="1"/>
</dbReference>
<gene>
    <name evidence="3" type="ORF">SAMN05421835_14418</name>
</gene>
<dbReference type="InterPro" id="IPR013520">
    <property type="entry name" value="Ribonucl_H"/>
</dbReference>
<dbReference type="CDD" id="cd06127">
    <property type="entry name" value="DEDDh"/>
    <property type="match status" value="1"/>
</dbReference>
<keyword evidence="1" id="KW-0472">Membrane</keyword>
<dbReference type="AlphaFoldDB" id="A0A1I4DD63"/>
<evidence type="ECO:0000259" key="2">
    <source>
        <dbReference type="SMART" id="SM00479"/>
    </source>
</evidence>
<reference evidence="3 4" key="1">
    <citation type="submission" date="2016-10" db="EMBL/GenBank/DDBJ databases">
        <authorList>
            <person name="de Groot N.N."/>
        </authorList>
    </citation>
    <scope>NUCLEOTIDE SEQUENCE [LARGE SCALE GENOMIC DNA]</scope>
    <source>
        <strain evidence="3 4">DSM 44468</strain>
    </source>
</reference>
<dbReference type="InterPro" id="IPR036397">
    <property type="entry name" value="RNaseH_sf"/>
</dbReference>
<dbReference type="GO" id="GO:0003676">
    <property type="term" value="F:nucleic acid binding"/>
    <property type="evidence" value="ECO:0007669"/>
    <property type="project" value="InterPro"/>
</dbReference>
<proteinExistence type="predicted"/>
<dbReference type="SMART" id="SM00479">
    <property type="entry name" value="EXOIII"/>
    <property type="match status" value="1"/>
</dbReference>
<keyword evidence="1" id="KW-0812">Transmembrane</keyword>
<dbReference type="Gene3D" id="3.30.420.10">
    <property type="entry name" value="Ribonuclease H-like superfamily/Ribonuclease H"/>
    <property type="match status" value="1"/>
</dbReference>
<organism evidence="3 4">
    <name type="scientific">Amycolatopsis sacchari</name>
    <dbReference type="NCBI Taxonomy" id="115433"/>
    <lineage>
        <taxon>Bacteria</taxon>
        <taxon>Bacillati</taxon>
        <taxon>Actinomycetota</taxon>
        <taxon>Actinomycetes</taxon>
        <taxon>Pseudonocardiales</taxon>
        <taxon>Pseudonocardiaceae</taxon>
        <taxon>Amycolatopsis</taxon>
    </lineage>
</organism>
<protein>
    <submittedName>
        <fullName evidence="3">DNA polymerase-3 subunit epsilon</fullName>
    </submittedName>
</protein>
<dbReference type="STRING" id="115433.SAMN05421835_14418"/>